<evidence type="ECO:0000256" key="1">
    <source>
        <dbReference type="SAM" id="Phobius"/>
    </source>
</evidence>
<dbReference type="HOGENOM" id="CLU_3012374_0_0_14"/>
<protein>
    <submittedName>
        <fullName evidence="2">Uncharacterized protein</fullName>
    </submittedName>
</protein>
<name>R4RZK9_PHYAS</name>
<organism evidence="2 3">
    <name type="scientific">Strawberry lethal yellows phytoplasma (CPA) str. NZSb11</name>
    <dbReference type="NCBI Taxonomy" id="980422"/>
    <lineage>
        <taxon>Bacteria</taxon>
        <taxon>Bacillati</taxon>
        <taxon>Mycoplasmatota</taxon>
        <taxon>Mollicutes</taxon>
        <taxon>Acholeplasmatales</taxon>
        <taxon>Acholeplasmataceae</taxon>
        <taxon>Candidatus Phytoplasma</taxon>
        <taxon>16SrXII (Stolbur group)</taxon>
    </lineage>
</organism>
<keyword evidence="1" id="KW-0812">Transmembrane</keyword>
<dbReference type="KEGG" id="nzs:SLY_0018"/>
<keyword evidence="1" id="KW-1133">Transmembrane helix</keyword>
<sequence>MFLVRYGGIIDIAFASKSLYGSVASITPYYISSIIYLIIIGTIIFFLKRLEKARQI</sequence>
<dbReference type="AlphaFoldDB" id="R4RZK9"/>
<evidence type="ECO:0000313" key="2">
    <source>
        <dbReference type="EMBL" id="AGL89944.1"/>
    </source>
</evidence>
<dbReference type="EMBL" id="CP002548">
    <property type="protein sequence ID" value="AGL89944.1"/>
    <property type="molecule type" value="Genomic_DNA"/>
</dbReference>
<dbReference type="RefSeq" id="WP_015637589.1">
    <property type="nucleotide sequence ID" value="NC_021236.1"/>
</dbReference>
<keyword evidence="3" id="KW-1185">Reference proteome</keyword>
<dbReference type="PATRIC" id="fig|980422.3.peg.19"/>
<accession>R4RZK9</accession>
<feature type="transmembrane region" description="Helical" evidence="1">
    <location>
        <begin position="29"/>
        <end position="47"/>
    </location>
</feature>
<dbReference type="Proteomes" id="UP000013941">
    <property type="component" value="Chromosome"/>
</dbReference>
<reference evidence="2 3" key="1">
    <citation type="journal article" date="2013" name="BMC Genomics">
        <title>Comparison of the complete genome sequence of two closely related isolates of 'Candidatus Phytoplasma australiense' reveals genome plasticity.</title>
        <authorList>
            <person name="Andersen M.T."/>
            <person name="Liefting L.W."/>
            <person name="Havukkala I."/>
            <person name="Beever R.E."/>
        </authorList>
    </citation>
    <scope>NUCLEOTIDE SEQUENCE [LARGE SCALE GENOMIC DNA]</scope>
    <source>
        <strain evidence="2 3">NZSb11</strain>
    </source>
</reference>
<proteinExistence type="predicted"/>
<keyword evidence="1" id="KW-0472">Membrane</keyword>
<evidence type="ECO:0000313" key="3">
    <source>
        <dbReference type="Proteomes" id="UP000013941"/>
    </source>
</evidence>
<gene>
    <name evidence="2" type="ORF">SLY_0018</name>
</gene>